<dbReference type="PATRIC" id="fig|1263870.3.peg.4457"/>
<keyword evidence="4" id="KW-1185">Reference proteome</keyword>
<dbReference type="PROSITE" id="PS51186">
    <property type="entry name" value="GNAT"/>
    <property type="match status" value="1"/>
</dbReference>
<feature type="domain" description="N-acetyltransferase" evidence="2">
    <location>
        <begin position="293"/>
        <end position="448"/>
    </location>
</feature>
<evidence type="ECO:0000313" key="3">
    <source>
        <dbReference type="EMBL" id="EMI54351.1"/>
    </source>
</evidence>
<feature type="region of interest" description="Disordered" evidence="1">
    <location>
        <begin position="1"/>
        <end position="38"/>
    </location>
</feature>
<dbReference type="OrthoDB" id="214696at2"/>
<evidence type="ECO:0000256" key="1">
    <source>
        <dbReference type="SAM" id="MobiDB-lite"/>
    </source>
</evidence>
<proteinExistence type="predicted"/>
<dbReference type="AlphaFoldDB" id="M5U916"/>
<name>M5U916_9BACT</name>
<feature type="compositionally biased region" description="Low complexity" evidence="1">
    <location>
        <begin position="324"/>
        <end position="342"/>
    </location>
</feature>
<evidence type="ECO:0000313" key="4">
    <source>
        <dbReference type="Proteomes" id="UP000011885"/>
    </source>
</evidence>
<dbReference type="Gene3D" id="3.40.630.30">
    <property type="match status" value="1"/>
</dbReference>
<evidence type="ECO:0000259" key="2">
    <source>
        <dbReference type="PROSITE" id="PS51186"/>
    </source>
</evidence>
<dbReference type="GO" id="GO:0016747">
    <property type="term" value="F:acyltransferase activity, transferring groups other than amino-acyl groups"/>
    <property type="evidence" value="ECO:0007669"/>
    <property type="project" value="InterPro"/>
</dbReference>
<dbReference type="CDD" id="cd04301">
    <property type="entry name" value="NAT_SF"/>
    <property type="match status" value="1"/>
</dbReference>
<protein>
    <submittedName>
        <fullName evidence="3">Nourseothricin acetyltransferase</fullName>
    </submittedName>
</protein>
<dbReference type="PANTHER" id="PTHR43072:SF60">
    <property type="entry name" value="L-2,4-DIAMINOBUTYRIC ACID ACETYLTRANSFERASE"/>
    <property type="match status" value="1"/>
</dbReference>
<dbReference type="RefSeq" id="WP_008682448.1">
    <property type="nucleotide sequence ID" value="NZ_ANOH01000281.1"/>
</dbReference>
<gene>
    <name evidence="3" type="ORF">RSSM_04210</name>
</gene>
<dbReference type="PANTHER" id="PTHR43072">
    <property type="entry name" value="N-ACETYLTRANSFERASE"/>
    <property type="match status" value="1"/>
</dbReference>
<keyword evidence="3" id="KW-0808">Transferase</keyword>
<comment type="caution">
    <text evidence="3">The sequence shown here is derived from an EMBL/GenBank/DDBJ whole genome shotgun (WGS) entry which is preliminary data.</text>
</comment>
<dbReference type="SUPFAM" id="SSF55729">
    <property type="entry name" value="Acyl-CoA N-acyltransferases (Nat)"/>
    <property type="match status" value="1"/>
</dbReference>
<dbReference type="InterPro" id="IPR016181">
    <property type="entry name" value="Acyl_CoA_acyltransferase"/>
</dbReference>
<dbReference type="Proteomes" id="UP000011885">
    <property type="component" value="Unassembled WGS sequence"/>
</dbReference>
<accession>M5U916</accession>
<dbReference type="Pfam" id="PF00583">
    <property type="entry name" value="Acetyltransf_1"/>
    <property type="match status" value="1"/>
</dbReference>
<sequence>MSGESQSSREAVPDPSDSLPNTANPIPSRSASTASDVESPRPLSVAVWPLSTAELATALATTLNRLSPSRAGIVTDQLRTVLRSEAADRLIVRAAAAEPARLENAVLAITLLPDSGDTATVLHLDWVQPPKISSIPPTSGIPDSPEQTESGTAATATTVGRTAETIEPHKNQIAQSLRQELVTTIADRGMRFIQWATDPVAPAPEDAAKTHPVPANRWPETFQFSQIGTLEYLALDCDDNGQWNTTADTDKENTSAAPLTLESLDHDDAAQRDLFEKVVAQTYVDSLDCPPLENFRTVQEIIAGYRNAAAFAPDLWFIARESTETTNNPSTNNASTSDASTDQEPANVGCLILARHANSHHESDEESNPSAVIELVYMGIAPEHRGRGYGEALMRKLIDICQHHSAERLILAVDRDNHPALAAYNSIGMQPLFRETVWGHKVPSPPQG</sequence>
<feature type="region of interest" description="Disordered" evidence="1">
    <location>
        <begin position="136"/>
        <end position="155"/>
    </location>
</feature>
<organism evidence="3 4">
    <name type="scientific">Rhodopirellula sallentina SM41</name>
    <dbReference type="NCBI Taxonomy" id="1263870"/>
    <lineage>
        <taxon>Bacteria</taxon>
        <taxon>Pseudomonadati</taxon>
        <taxon>Planctomycetota</taxon>
        <taxon>Planctomycetia</taxon>
        <taxon>Pirellulales</taxon>
        <taxon>Pirellulaceae</taxon>
        <taxon>Rhodopirellula</taxon>
    </lineage>
</organism>
<dbReference type="InterPro" id="IPR000182">
    <property type="entry name" value="GNAT_dom"/>
</dbReference>
<reference evidence="3 4" key="1">
    <citation type="journal article" date="2013" name="Mar. Genomics">
        <title>Expression of sulfatases in Rhodopirellula baltica and the diversity of sulfatases in the genus Rhodopirellula.</title>
        <authorList>
            <person name="Wegner C.E."/>
            <person name="Richter-Heitmann T."/>
            <person name="Klindworth A."/>
            <person name="Klockow C."/>
            <person name="Richter M."/>
            <person name="Achstetter T."/>
            <person name="Glockner F.O."/>
            <person name="Harder J."/>
        </authorList>
    </citation>
    <scope>NUCLEOTIDE SEQUENCE [LARGE SCALE GENOMIC DNA]</scope>
    <source>
        <strain evidence="3 4">SM41</strain>
    </source>
</reference>
<feature type="region of interest" description="Disordered" evidence="1">
    <location>
        <begin position="324"/>
        <end position="343"/>
    </location>
</feature>
<dbReference type="EMBL" id="ANOH01000281">
    <property type="protein sequence ID" value="EMI54351.1"/>
    <property type="molecule type" value="Genomic_DNA"/>
</dbReference>
<feature type="compositionally biased region" description="Polar residues" evidence="1">
    <location>
        <begin position="18"/>
        <end position="36"/>
    </location>
</feature>